<evidence type="ECO:0000313" key="1">
    <source>
        <dbReference type="EMBL" id="KAK8076833.1"/>
    </source>
</evidence>
<keyword evidence="2" id="KW-1185">Reference proteome</keyword>
<name>A0ABR1W3V4_9PEZI</name>
<proteinExistence type="predicted"/>
<gene>
    <name evidence="1" type="ORF">PG996_003003</name>
</gene>
<comment type="caution">
    <text evidence="1">The sequence shown here is derived from an EMBL/GenBank/DDBJ whole genome shotgun (WGS) entry which is preliminary data.</text>
</comment>
<accession>A0ABR1W3V4</accession>
<organism evidence="1 2">
    <name type="scientific">Apiospora saccharicola</name>
    <dbReference type="NCBI Taxonomy" id="335842"/>
    <lineage>
        <taxon>Eukaryota</taxon>
        <taxon>Fungi</taxon>
        <taxon>Dikarya</taxon>
        <taxon>Ascomycota</taxon>
        <taxon>Pezizomycotina</taxon>
        <taxon>Sordariomycetes</taxon>
        <taxon>Xylariomycetidae</taxon>
        <taxon>Amphisphaeriales</taxon>
        <taxon>Apiosporaceae</taxon>
        <taxon>Apiospora</taxon>
    </lineage>
</organism>
<reference evidence="1 2" key="1">
    <citation type="submission" date="2023-01" db="EMBL/GenBank/DDBJ databases">
        <title>Analysis of 21 Apiospora genomes using comparative genomics revels a genus with tremendous synthesis potential of carbohydrate active enzymes and secondary metabolites.</title>
        <authorList>
            <person name="Sorensen T."/>
        </authorList>
    </citation>
    <scope>NUCLEOTIDE SEQUENCE [LARGE SCALE GENOMIC DNA]</scope>
    <source>
        <strain evidence="1 2">CBS 83171</strain>
    </source>
</reference>
<dbReference type="EMBL" id="JAQQWM010000002">
    <property type="protein sequence ID" value="KAK8076833.1"/>
    <property type="molecule type" value="Genomic_DNA"/>
</dbReference>
<sequence length="180" mass="19733">MSLVVQHSSLEQTHIWKSEDAHSSGSGSGSVISWIGRENRSAFDRVAEKGPLLGQLRLHYGHDPVNLGVEDSEASVHVLSRVGTECQAVKTVGVECVMDRQLFLQCLHGTDFGFDSQLELMGVVHEVVDILRRRFLVVDQFAHVGSEPADEGLDALRSRGFLGVGLAMRTARLDSLLGWL</sequence>
<protein>
    <submittedName>
        <fullName evidence="1">Uncharacterized protein</fullName>
    </submittedName>
</protein>
<dbReference type="Proteomes" id="UP001446871">
    <property type="component" value="Unassembled WGS sequence"/>
</dbReference>
<evidence type="ECO:0000313" key="2">
    <source>
        <dbReference type="Proteomes" id="UP001446871"/>
    </source>
</evidence>